<dbReference type="EMBL" id="RSCD01000015">
    <property type="protein sequence ID" value="RSH88992.1"/>
    <property type="molecule type" value="Genomic_DNA"/>
</dbReference>
<evidence type="ECO:0000256" key="1">
    <source>
        <dbReference type="SAM" id="MobiDB-lite"/>
    </source>
</evidence>
<organism evidence="2 3">
    <name type="scientific">Saitozyma podzolica</name>
    <dbReference type="NCBI Taxonomy" id="1890683"/>
    <lineage>
        <taxon>Eukaryota</taxon>
        <taxon>Fungi</taxon>
        <taxon>Dikarya</taxon>
        <taxon>Basidiomycota</taxon>
        <taxon>Agaricomycotina</taxon>
        <taxon>Tremellomycetes</taxon>
        <taxon>Tremellales</taxon>
        <taxon>Trimorphomycetaceae</taxon>
        <taxon>Saitozyma</taxon>
    </lineage>
</organism>
<dbReference type="Proteomes" id="UP000279259">
    <property type="component" value="Unassembled WGS sequence"/>
</dbReference>
<dbReference type="GO" id="GO:0003735">
    <property type="term" value="F:structural constituent of ribosome"/>
    <property type="evidence" value="ECO:0007669"/>
    <property type="project" value="InterPro"/>
</dbReference>
<dbReference type="GO" id="GO:0032543">
    <property type="term" value="P:mitochondrial translation"/>
    <property type="evidence" value="ECO:0007669"/>
    <property type="project" value="InterPro"/>
</dbReference>
<name>A0A427YD49_9TREE</name>
<reference evidence="2 3" key="1">
    <citation type="submission" date="2018-11" db="EMBL/GenBank/DDBJ databases">
        <title>Genome sequence of Saitozyma podzolica DSM 27192.</title>
        <authorList>
            <person name="Aliyu H."/>
            <person name="Gorte O."/>
            <person name="Ochsenreither K."/>
        </authorList>
    </citation>
    <scope>NUCLEOTIDE SEQUENCE [LARGE SCALE GENOMIC DNA]</scope>
    <source>
        <strain evidence="2 3">DSM 27192</strain>
    </source>
</reference>
<proteinExistence type="predicted"/>
<accession>A0A427YD49</accession>
<evidence type="ECO:0000313" key="3">
    <source>
        <dbReference type="Proteomes" id="UP000279259"/>
    </source>
</evidence>
<dbReference type="AlphaFoldDB" id="A0A427YD49"/>
<dbReference type="OrthoDB" id="2098203at2759"/>
<dbReference type="PANTHER" id="PTHR39150:SF1">
    <property type="entry name" value="LARGE RIBOSOMAL SUBUNIT PROTEIN ML40"/>
    <property type="match status" value="1"/>
</dbReference>
<comment type="caution">
    <text evidence="2">The sequence shown here is derived from an EMBL/GenBank/DDBJ whole genome shotgun (WGS) entry which is preliminary data.</text>
</comment>
<evidence type="ECO:0008006" key="4">
    <source>
        <dbReference type="Google" id="ProtNLM"/>
    </source>
</evidence>
<dbReference type="Gene3D" id="6.10.250.3440">
    <property type="match status" value="1"/>
</dbReference>
<keyword evidence="3" id="KW-1185">Reference proteome</keyword>
<feature type="region of interest" description="Disordered" evidence="1">
    <location>
        <begin position="1"/>
        <end position="23"/>
    </location>
</feature>
<dbReference type="InterPro" id="IPR042831">
    <property type="entry name" value="Ribosomal_mL40_fung"/>
</dbReference>
<dbReference type="STRING" id="1890683.A0A427YD49"/>
<dbReference type="PANTHER" id="PTHR39150">
    <property type="entry name" value="54S RIBOSOMAL PROTEIN L28, MITOCHONDRIAL"/>
    <property type="match status" value="1"/>
</dbReference>
<evidence type="ECO:0000313" key="2">
    <source>
        <dbReference type="EMBL" id="RSH88992.1"/>
    </source>
</evidence>
<sequence>MPRLAVSSSSATSLSLLSRPSSSRLPALARGYAAPPSQNPHLVVPADSRTDVLRGVLYPRDAYSPSSASPSGAHHPAHLDRLRAVLPSEEAHETIERAWRLFQREKRARRTISLEAKFKAMEEACDELEKMTRSATEGGEGKAPRYLYDRAMARARQTTTEGAKGKKATAESRWLEARIEGLVPREAWVPTETRGKGWKYDWTRPQ</sequence>
<gene>
    <name evidence="2" type="ORF">EHS25_002654</name>
</gene>
<protein>
    <recommendedName>
        <fullName evidence="4">54S ribosomal protein L28, mitochondrial</fullName>
    </recommendedName>
</protein>
<dbReference type="GO" id="GO:0005739">
    <property type="term" value="C:mitochondrion"/>
    <property type="evidence" value="ECO:0007669"/>
    <property type="project" value="GOC"/>
</dbReference>